<dbReference type="PANTHER" id="PTHR30154">
    <property type="entry name" value="LEUCINE-RESPONSIVE REGULATORY PROTEIN"/>
    <property type="match status" value="1"/>
</dbReference>
<sequence length="93" mass="10088">MLTAIVLIDADVARIPEVAQEVADLDGISEVYSVTGDIDLIAIARVRQHEDLANVVADRLGKVPGVLGTQTYIAFQAYSQHDLEQAFHIGLED</sequence>
<dbReference type="Pfam" id="PF01037">
    <property type="entry name" value="AsnC_trans_reg"/>
    <property type="match status" value="1"/>
</dbReference>
<comment type="caution">
    <text evidence="2">The sequence shown here is derived from an EMBL/GenBank/DDBJ whole genome shotgun (WGS) entry which is preliminary data.</text>
</comment>
<keyword evidence="3" id="KW-1185">Reference proteome</keyword>
<dbReference type="InterPro" id="IPR011008">
    <property type="entry name" value="Dimeric_a/b-barrel"/>
</dbReference>
<name>A0ABW2QC62_9MICO</name>
<dbReference type="SUPFAM" id="SSF54909">
    <property type="entry name" value="Dimeric alpha+beta barrel"/>
    <property type="match status" value="1"/>
</dbReference>
<evidence type="ECO:0000313" key="2">
    <source>
        <dbReference type="EMBL" id="MFC7406078.1"/>
    </source>
</evidence>
<proteinExistence type="predicted"/>
<feature type="domain" description="Transcription regulator AsnC/Lrp ligand binding" evidence="1">
    <location>
        <begin position="7"/>
        <end position="76"/>
    </location>
</feature>
<dbReference type="Proteomes" id="UP001596455">
    <property type="component" value="Unassembled WGS sequence"/>
</dbReference>
<protein>
    <submittedName>
        <fullName evidence="2">Lrp/AsnC family transcriptional regulator</fullName>
    </submittedName>
</protein>
<organism evidence="2 3">
    <name type="scientific">Georgenia alba</name>
    <dbReference type="NCBI Taxonomy" id="2233858"/>
    <lineage>
        <taxon>Bacteria</taxon>
        <taxon>Bacillati</taxon>
        <taxon>Actinomycetota</taxon>
        <taxon>Actinomycetes</taxon>
        <taxon>Micrococcales</taxon>
        <taxon>Bogoriellaceae</taxon>
        <taxon>Georgenia</taxon>
    </lineage>
</organism>
<reference evidence="3" key="1">
    <citation type="journal article" date="2019" name="Int. J. Syst. Evol. Microbiol.">
        <title>The Global Catalogue of Microorganisms (GCM) 10K type strain sequencing project: providing services to taxonomists for standard genome sequencing and annotation.</title>
        <authorList>
            <consortium name="The Broad Institute Genomics Platform"/>
            <consortium name="The Broad Institute Genome Sequencing Center for Infectious Disease"/>
            <person name="Wu L."/>
            <person name="Ma J."/>
        </authorList>
    </citation>
    <scope>NUCLEOTIDE SEQUENCE [LARGE SCALE GENOMIC DNA]</scope>
    <source>
        <strain evidence="3">JCM 1490</strain>
    </source>
</reference>
<accession>A0ABW2QC62</accession>
<gene>
    <name evidence="2" type="ORF">ACFQQL_13230</name>
</gene>
<evidence type="ECO:0000259" key="1">
    <source>
        <dbReference type="Pfam" id="PF01037"/>
    </source>
</evidence>
<dbReference type="InterPro" id="IPR019887">
    <property type="entry name" value="Tscrpt_reg_AsnC/Lrp_C"/>
</dbReference>
<dbReference type="PANTHER" id="PTHR30154:SF34">
    <property type="entry name" value="TRANSCRIPTIONAL REGULATOR AZLB"/>
    <property type="match status" value="1"/>
</dbReference>
<dbReference type="RefSeq" id="WP_382395099.1">
    <property type="nucleotide sequence ID" value="NZ_JBHTCQ010000002.1"/>
</dbReference>
<dbReference type="Gene3D" id="3.30.70.920">
    <property type="match status" value="1"/>
</dbReference>
<dbReference type="EMBL" id="JBHTCQ010000002">
    <property type="protein sequence ID" value="MFC7406078.1"/>
    <property type="molecule type" value="Genomic_DNA"/>
</dbReference>
<evidence type="ECO:0000313" key="3">
    <source>
        <dbReference type="Proteomes" id="UP001596455"/>
    </source>
</evidence>